<sequence length="148" mass="16781">MAFRRAASKDALLLSNLALRSKAYWGYDDKFIEACKEGLTITTEYIAKNPVYLLEQKNEIQGFYCFVVAAEKLDLLFVDSKHIGKGIGKKLWKHLILIAKQLGLSKFTIDSDPNAEDFYKKMGAVRIGEIPSTVFSNRKLPLMQVMLD</sequence>
<dbReference type="RefSeq" id="WP_307227133.1">
    <property type="nucleotide sequence ID" value="NZ_JAUSTT010000004.1"/>
</dbReference>
<gene>
    <name evidence="2" type="ORF">J2S08_000947</name>
</gene>
<evidence type="ECO:0000313" key="2">
    <source>
        <dbReference type="EMBL" id="MDQ0175113.1"/>
    </source>
</evidence>
<protein>
    <submittedName>
        <fullName evidence="2">GNAT superfamily N-acetyltransferase</fullName>
    </submittedName>
</protein>
<accession>A0ABT9WPP4</accession>
<evidence type="ECO:0000313" key="3">
    <source>
        <dbReference type="Proteomes" id="UP001223586"/>
    </source>
</evidence>
<dbReference type="CDD" id="cd04301">
    <property type="entry name" value="NAT_SF"/>
    <property type="match status" value="1"/>
</dbReference>
<reference evidence="2 3" key="1">
    <citation type="submission" date="2023-07" db="EMBL/GenBank/DDBJ databases">
        <title>Genomic Encyclopedia of Type Strains, Phase IV (KMG-IV): sequencing the most valuable type-strain genomes for metagenomic binning, comparative biology and taxonomic classification.</title>
        <authorList>
            <person name="Goeker M."/>
        </authorList>
    </citation>
    <scope>NUCLEOTIDE SEQUENCE [LARGE SCALE GENOMIC DNA]</scope>
    <source>
        <strain evidence="2 3">DSM 23837</strain>
    </source>
</reference>
<proteinExistence type="predicted"/>
<name>A0ABT9WPP4_9BACI</name>
<dbReference type="SUPFAM" id="SSF55729">
    <property type="entry name" value="Acyl-CoA N-acyltransferases (Nat)"/>
    <property type="match status" value="1"/>
</dbReference>
<keyword evidence="3" id="KW-1185">Reference proteome</keyword>
<evidence type="ECO:0000259" key="1">
    <source>
        <dbReference type="PROSITE" id="PS51186"/>
    </source>
</evidence>
<dbReference type="InterPro" id="IPR016181">
    <property type="entry name" value="Acyl_CoA_acyltransferase"/>
</dbReference>
<feature type="domain" description="N-acetyltransferase" evidence="1">
    <location>
        <begin position="1"/>
        <end position="148"/>
    </location>
</feature>
<dbReference type="PROSITE" id="PS51186">
    <property type="entry name" value="GNAT"/>
    <property type="match status" value="1"/>
</dbReference>
<dbReference type="Gene3D" id="3.40.630.30">
    <property type="match status" value="1"/>
</dbReference>
<dbReference type="Pfam" id="PF13673">
    <property type="entry name" value="Acetyltransf_10"/>
    <property type="match status" value="1"/>
</dbReference>
<dbReference type="InterPro" id="IPR000182">
    <property type="entry name" value="GNAT_dom"/>
</dbReference>
<dbReference type="EMBL" id="JAUSTT010000004">
    <property type="protein sequence ID" value="MDQ0175113.1"/>
    <property type="molecule type" value="Genomic_DNA"/>
</dbReference>
<dbReference type="Proteomes" id="UP001223586">
    <property type="component" value="Unassembled WGS sequence"/>
</dbReference>
<organism evidence="2 3">
    <name type="scientific">Bacillus chungangensis</name>
    <dbReference type="NCBI Taxonomy" id="587633"/>
    <lineage>
        <taxon>Bacteria</taxon>
        <taxon>Bacillati</taxon>
        <taxon>Bacillota</taxon>
        <taxon>Bacilli</taxon>
        <taxon>Bacillales</taxon>
        <taxon>Bacillaceae</taxon>
        <taxon>Bacillus</taxon>
    </lineage>
</organism>
<comment type="caution">
    <text evidence="2">The sequence shown here is derived from an EMBL/GenBank/DDBJ whole genome shotgun (WGS) entry which is preliminary data.</text>
</comment>